<comment type="caution">
    <text evidence="1">The sequence shown here is derived from an EMBL/GenBank/DDBJ whole genome shotgun (WGS) entry which is preliminary data.</text>
</comment>
<keyword evidence="2" id="KW-1185">Reference proteome</keyword>
<dbReference type="Proteomes" id="UP001515480">
    <property type="component" value="Unassembled WGS sequence"/>
</dbReference>
<evidence type="ECO:0000313" key="2">
    <source>
        <dbReference type="Proteomes" id="UP001515480"/>
    </source>
</evidence>
<name>A0AB34JUT3_PRYPA</name>
<dbReference type="EMBL" id="JBGBPQ010000005">
    <property type="protein sequence ID" value="KAL1524627.1"/>
    <property type="molecule type" value="Genomic_DNA"/>
</dbReference>
<proteinExistence type="predicted"/>
<reference evidence="1 2" key="1">
    <citation type="journal article" date="2024" name="Science">
        <title>Giant polyketide synthase enzymes in the biosynthesis of giant marine polyether toxins.</title>
        <authorList>
            <person name="Fallon T.R."/>
            <person name="Shende V.V."/>
            <person name="Wierzbicki I.H."/>
            <person name="Pendleton A.L."/>
            <person name="Watervoot N.F."/>
            <person name="Auber R.P."/>
            <person name="Gonzalez D.J."/>
            <person name="Wisecaver J.H."/>
            <person name="Moore B.S."/>
        </authorList>
    </citation>
    <scope>NUCLEOTIDE SEQUENCE [LARGE SCALE GENOMIC DNA]</scope>
    <source>
        <strain evidence="1 2">12B1</strain>
    </source>
</reference>
<accession>A0AB34JUT3</accession>
<sequence length="179" mass="18762">MTRTNALEQPLAAAQHTSAAVTHAGAHALDALSGAARVDAGAPCVYCAACCTIHSVGLSWPGCLGCAAQGTWCYCLDARWVLCKPAGRGAAQCCVFANGHCAATREPAGVCCRQQAQQCCCEHRCSFPCDGETPCMLTVLGLQLFRETSCTTAPKLEAKCFQRIPFIQLHAPGLGGMVR</sequence>
<protein>
    <submittedName>
        <fullName evidence="1">Uncharacterized protein</fullName>
    </submittedName>
</protein>
<dbReference type="AlphaFoldDB" id="A0AB34JUT3"/>
<organism evidence="1 2">
    <name type="scientific">Prymnesium parvum</name>
    <name type="common">Toxic golden alga</name>
    <dbReference type="NCBI Taxonomy" id="97485"/>
    <lineage>
        <taxon>Eukaryota</taxon>
        <taxon>Haptista</taxon>
        <taxon>Haptophyta</taxon>
        <taxon>Prymnesiophyceae</taxon>
        <taxon>Prymnesiales</taxon>
        <taxon>Prymnesiaceae</taxon>
        <taxon>Prymnesium</taxon>
    </lineage>
</organism>
<gene>
    <name evidence="1" type="ORF">AB1Y20_019515</name>
</gene>
<evidence type="ECO:0000313" key="1">
    <source>
        <dbReference type="EMBL" id="KAL1524627.1"/>
    </source>
</evidence>